<evidence type="ECO:0000256" key="3">
    <source>
        <dbReference type="ARBA" id="ARBA00022737"/>
    </source>
</evidence>
<reference evidence="7 8" key="1">
    <citation type="submission" date="2019-01" db="EMBL/GenBank/DDBJ databases">
        <title>A draft genome assembly of the solar-powered sea slug Elysia chlorotica.</title>
        <authorList>
            <person name="Cai H."/>
            <person name="Li Q."/>
            <person name="Fang X."/>
            <person name="Li J."/>
            <person name="Curtis N.E."/>
            <person name="Altenburger A."/>
            <person name="Shibata T."/>
            <person name="Feng M."/>
            <person name="Maeda T."/>
            <person name="Schwartz J.A."/>
            <person name="Shigenobu S."/>
            <person name="Lundholm N."/>
            <person name="Nishiyama T."/>
            <person name="Yang H."/>
            <person name="Hasebe M."/>
            <person name="Li S."/>
            <person name="Pierce S.K."/>
            <person name="Wang J."/>
        </authorList>
    </citation>
    <scope>NUCLEOTIDE SEQUENCE [LARGE SCALE GENOMIC DNA]</scope>
    <source>
        <strain evidence="7">EC2010</strain>
        <tissue evidence="7">Whole organism of an adult</tissue>
    </source>
</reference>
<dbReference type="PANTHER" id="PTHR15608">
    <property type="entry name" value="SPLICING FACTOR U2AF-ASSOCIATED PROTEIN 2"/>
    <property type="match status" value="1"/>
</dbReference>
<feature type="region of interest" description="Disordered" evidence="6">
    <location>
        <begin position="69"/>
        <end position="95"/>
    </location>
</feature>
<evidence type="ECO:0000256" key="1">
    <source>
        <dbReference type="ARBA" id="ARBA00007747"/>
    </source>
</evidence>
<dbReference type="STRING" id="188477.A0A3S0ZHN7"/>
<dbReference type="OrthoDB" id="10258585at2759"/>
<dbReference type="CDD" id="cd12282">
    <property type="entry name" value="RRM2_TatSF1_like"/>
    <property type="match status" value="1"/>
</dbReference>
<feature type="compositionally biased region" description="Acidic residues" evidence="6">
    <location>
        <begin position="121"/>
        <end position="130"/>
    </location>
</feature>
<dbReference type="GO" id="GO:0005686">
    <property type="term" value="C:U2 snRNP"/>
    <property type="evidence" value="ECO:0007669"/>
    <property type="project" value="TreeGrafter"/>
</dbReference>
<name>A0A3S0ZHN7_ELYCH</name>
<evidence type="ECO:0000313" key="8">
    <source>
        <dbReference type="Proteomes" id="UP000271974"/>
    </source>
</evidence>
<sequence length="513" mass="58995">MAKDQEEDEFELQLRQEELARLAKEDGALLTRGASYVDDDGTVMEWDHERKAYFPKIDADFIAQYQINYGTGLAPGGDESSSVQPQGLTEEQKKAQEAEYWRNYYAVYSQQQPALPKFDEEGNPLEEEEKDEKGKSSSESKKKSKKDKDAEESEEPTQEAADPTSEEVYQYNLYYYGQEYADAYRDYYLEHPDAEAMPDFVAESKAEADPKKQDNSKKGKKRSADQDEKSKEPKREEGMLIELLYLLFYVCFQQLNYICGLIMFDPQTHKPKLKLYKDKEGNMKGDALCTYIKPESVELALNILDGWDLRGHAIKVERARFELKGEFDPKKKKKKLSNKAKQKLKERQQRLFDWRPDKNPLQRAKHERVVVLKNMFNIKEFEENPALINELRADVRSECDKFGEVTKVTLYDRNPEGVITVSFKEPEEADQCIAALHGRWFAKLKVDAQAWDGKAKFDVVETEEEKARRLREWEAYLEGERVKKERADAGDGGSGESKEGGEGAGTSGPQSDS</sequence>
<evidence type="ECO:0000256" key="5">
    <source>
        <dbReference type="ARBA" id="ARBA00023187"/>
    </source>
</evidence>
<evidence type="ECO:0000256" key="2">
    <source>
        <dbReference type="ARBA" id="ARBA00022664"/>
    </source>
</evidence>
<feature type="region of interest" description="Disordered" evidence="6">
    <location>
        <begin position="481"/>
        <end position="513"/>
    </location>
</feature>
<keyword evidence="2" id="KW-0507">mRNA processing</keyword>
<dbReference type="FunFam" id="3.30.70.330:FF:000105">
    <property type="entry name" value="HIV Tat-specific factor 1 homolog"/>
    <property type="match status" value="1"/>
</dbReference>
<evidence type="ECO:0000256" key="6">
    <source>
        <dbReference type="SAM" id="MobiDB-lite"/>
    </source>
</evidence>
<protein>
    <recommendedName>
        <fullName evidence="9">RRM domain-containing protein</fullName>
    </recommendedName>
</protein>
<proteinExistence type="inferred from homology"/>
<dbReference type="InterPro" id="IPR012677">
    <property type="entry name" value="Nucleotide-bd_a/b_plait_sf"/>
</dbReference>
<keyword evidence="5" id="KW-0508">mRNA splicing</keyword>
<comment type="similarity">
    <text evidence="1">Belongs to the HTATSF1 family.</text>
</comment>
<dbReference type="PANTHER" id="PTHR15608:SF0">
    <property type="entry name" value="HIV TAT-SPECIFIC FACTOR 1"/>
    <property type="match status" value="1"/>
</dbReference>
<keyword evidence="3" id="KW-0677">Repeat</keyword>
<evidence type="ECO:0000256" key="4">
    <source>
        <dbReference type="ARBA" id="ARBA00022884"/>
    </source>
</evidence>
<gene>
    <name evidence="7" type="ORF">EGW08_017132</name>
</gene>
<dbReference type="InterPro" id="IPR034393">
    <property type="entry name" value="TatSF1-like"/>
</dbReference>
<feature type="compositionally biased region" description="Polar residues" evidence="6">
    <location>
        <begin position="79"/>
        <end position="89"/>
    </location>
</feature>
<feature type="region of interest" description="Disordered" evidence="6">
    <location>
        <begin position="204"/>
        <end position="233"/>
    </location>
</feature>
<dbReference type="Proteomes" id="UP000271974">
    <property type="component" value="Unassembled WGS sequence"/>
</dbReference>
<comment type="caution">
    <text evidence="7">The sequence shown here is derived from an EMBL/GenBank/DDBJ whole genome shotgun (WGS) entry which is preliminary data.</text>
</comment>
<feature type="compositionally biased region" description="Basic and acidic residues" evidence="6">
    <location>
        <begin position="131"/>
        <end position="149"/>
    </location>
</feature>
<keyword evidence="4" id="KW-0694">RNA-binding</keyword>
<feature type="region of interest" description="Disordered" evidence="6">
    <location>
        <begin position="112"/>
        <end position="166"/>
    </location>
</feature>
<organism evidence="7 8">
    <name type="scientific">Elysia chlorotica</name>
    <name type="common">Eastern emerald elysia</name>
    <name type="synonym">Sea slug</name>
    <dbReference type="NCBI Taxonomy" id="188477"/>
    <lineage>
        <taxon>Eukaryota</taxon>
        <taxon>Metazoa</taxon>
        <taxon>Spiralia</taxon>
        <taxon>Lophotrochozoa</taxon>
        <taxon>Mollusca</taxon>
        <taxon>Gastropoda</taxon>
        <taxon>Heterobranchia</taxon>
        <taxon>Euthyneura</taxon>
        <taxon>Panpulmonata</taxon>
        <taxon>Sacoglossa</taxon>
        <taxon>Placobranchoidea</taxon>
        <taxon>Plakobranchidae</taxon>
        <taxon>Elysia</taxon>
    </lineage>
</organism>
<dbReference type="Gene3D" id="3.30.70.330">
    <property type="match status" value="2"/>
</dbReference>
<dbReference type="GO" id="GO:0005684">
    <property type="term" value="C:U2-type spliceosomal complex"/>
    <property type="evidence" value="ECO:0007669"/>
    <property type="project" value="TreeGrafter"/>
</dbReference>
<dbReference type="GO" id="GO:0000398">
    <property type="term" value="P:mRNA splicing, via spliceosome"/>
    <property type="evidence" value="ECO:0007669"/>
    <property type="project" value="UniProtKB-ARBA"/>
</dbReference>
<dbReference type="EMBL" id="RQTK01000771">
    <property type="protein sequence ID" value="RUS75101.1"/>
    <property type="molecule type" value="Genomic_DNA"/>
</dbReference>
<dbReference type="GO" id="GO:0003723">
    <property type="term" value="F:RNA binding"/>
    <property type="evidence" value="ECO:0007669"/>
    <property type="project" value="UniProtKB-KW"/>
</dbReference>
<accession>A0A3S0ZHN7</accession>
<evidence type="ECO:0000313" key="7">
    <source>
        <dbReference type="EMBL" id="RUS75101.1"/>
    </source>
</evidence>
<dbReference type="InterPro" id="IPR035979">
    <property type="entry name" value="RBD_domain_sf"/>
</dbReference>
<evidence type="ECO:0008006" key="9">
    <source>
        <dbReference type="Google" id="ProtNLM"/>
    </source>
</evidence>
<dbReference type="SUPFAM" id="SSF54928">
    <property type="entry name" value="RNA-binding domain, RBD"/>
    <property type="match status" value="2"/>
</dbReference>
<keyword evidence="8" id="KW-1185">Reference proteome</keyword>
<dbReference type="AlphaFoldDB" id="A0A3S0ZHN7"/>